<proteinExistence type="predicted"/>
<dbReference type="STRING" id="392015.SAMN05421543_11670"/>
<protein>
    <submittedName>
        <fullName evidence="1">Uncharacterized protein</fullName>
    </submittedName>
</protein>
<evidence type="ECO:0000313" key="2">
    <source>
        <dbReference type="Proteomes" id="UP000183508"/>
    </source>
</evidence>
<dbReference type="Proteomes" id="UP000183508">
    <property type="component" value="Unassembled WGS sequence"/>
</dbReference>
<sequence>MLRMREPDDIRDAKVLYTTAGGEMDDAADGRAEGWA</sequence>
<dbReference type="AlphaFoldDB" id="A0A1I7KJY6"/>
<reference evidence="2" key="1">
    <citation type="submission" date="2016-10" db="EMBL/GenBank/DDBJ databases">
        <authorList>
            <person name="Varghese N."/>
        </authorList>
    </citation>
    <scope>NUCLEOTIDE SEQUENCE [LARGE SCALE GENOMIC DNA]</scope>
    <source>
        <strain evidence="2">DSM 17980</strain>
    </source>
</reference>
<keyword evidence="2" id="KW-1185">Reference proteome</keyword>
<organism evidence="1 2">
    <name type="scientific">Alicyclobacillus macrosporangiidus</name>
    <dbReference type="NCBI Taxonomy" id="392015"/>
    <lineage>
        <taxon>Bacteria</taxon>
        <taxon>Bacillati</taxon>
        <taxon>Bacillota</taxon>
        <taxon>Bacilli</taxon>
        <taxon>Bacillales</taxon>
        <taxon>Alicyclobacillaceae</taxon>
        <taxon>Alicyclobacillus</taxon>
    </lineage>
</organism>
<gene>
    <name evidence="1" type="ORF">SAMN05421543_11670</name>
</gene>
<dbReference type="EMBL" id="FPBV01000016">
    <property type="protein sequence ID" value="SFU97614.1"/>
    <property type="molecule type" value="Genomic_DNA"/>
</dbReference>
<name>A0A1I7KJY6_9BACL</name>
<evidence type="ECO:0000313" key="1">
    <source>
        <dbReference type="EMBL" id="SFU97614.1"/>
    </source>
</evidence>
<accession>A0A1I7KJY6</accession>